<reference evidence="2" key="1">
    <citation type="submission" date="2020-11" db="EMBL/GenBank/DDBJ databases">
        <authorList>
            <person name="Tran Van P."/>
        </authorList>
    </citation>
    <scope>NUCLEOTIDE SEQUENCE</scope>
</reference>
<keyword evidence="1" id="KW-0472">Membrane</keyword>
<accession>A0A7R9MF61</accession>
<feature type="transmembrane region" description="Helical" evidence="1">
    <location>
        <begin position="32"/>
        <end position="56"/>
    </location>
</feature>
<evidence type="ECO:0000313" key="3">
    <source>
        <dbReference type="Proteomes" id="UP000728032"/>
    </source>
</evidence>
<feature type="transmembrane region" description="Helical" evidence="1">
    <location>
        <begin position="76"/>
        <end position="97"/>
    </location>
</feature>
<dbReference type="Proteomes" id="UP000728032">
    <property type="component" value="Unassembled WGS sequence"/>
</dbReference>
<evidence type="ECO:0000313" key="2">
    <source>
        <dbReference type="EMBL" id="CAD7659094.1"/>
    </source>
</evidence>
<proteinExistence type="predicted"/>
<dbReference type="EMBL" id="OC931335">
    <property type="protein sequence ID" value="CAD7659094.1"/>
    <property type="molecule type" value="Genomic_DNA"/>
</dbReference>
<feature type="non-terminal residue" evidence="2">
    <location>
        <position position="1"/>
    </location>
</feature>
<keyword evidence="1" id="KW-1133">Transmembrane helix</keyword>
<feature type="transmembrane region" description="Helical" evidence="1">
    <location>
        <begin position="109"/>
        <end position="130"/>
    </location>
</feature>
<feature type="non-terminal residue" evidence="2">
    <location>
        <position position="177"/>
    </location>
</feature>
<dbReference type="AlphaFoldDB" id="A0A7R9MF61"/>
<name>A0A7R9MF61_9ACAR</name>
<gene>
    <name evidence="2" type="ORF">ONB1V03_LOCUS15690</name>
</gene>
<dbReference type="EMBL" id="CAJPVJ010016510">
    <property type="protein sequence ID" value="CAG2176256.1"/>
    <property type="molecule type" value="Genomic_DNA"/>
</dbReference>
<keyword evidence="3" id="KW-1185">Reference proteome</keyword>
<evidence type="ECO:0000256" key="1">
    <source>
        <dbReference type="SAM" id="Phobius"/>
    </source>
</evidence>
<protein>
    <submittedName>
        <fullName evidence="2">Uncharacterized protein</fullName>
    </submittedName>
</protein>
<sequence length="177" mass="20137">LPGSLTIERAGTHLYSIGLSQYKPPNATTRPLMYSPIAVTVGLLVLLIKQIVLILLPEQSLEFYAMVGDVPYFSGLRLQNSAVMLCGLTIALSSQLLTYYNHRNDIKPTFLTVFSMLSEFMLTLLFIIHYSAILCDQAQVAYKVLVFIERLGQNRVGFYCWRVFLITRFRGYEIISR</sequence>
<keyword evidence="1" id="KW-0812">Transmembrane</keyword>
<organism evidence="2">
    <name type="scientific">Oppiella nova</name>
    <dbReference type="NCBI Taxonomy" id="334625"/>
    <lineage>
        <taxon>Eukaryota</taxon>
        <taxon>Metazoa</taxon>
        <taxon>Ecdysozoa</taxon>
        <taxon>Arthropoda</taxon>
        <taxon>Chelicerata</taxon>
        <taxon>Arachnida</taxon>
        <taxon>Acari</taxon>
        <taxon>Acariformes</taxon>
        <taxon>Sarcoptiformes</taxon>
        <taxon>Oribatida</taxon>
        <taxon>Brachypylina</taxon>
        <taxon>Oppioidea</taxon>
        <taxon>Oppiidae</taxon>
        <taxon>Oppiella</taxon>
    </lineage>
</organism>